<dbReference type="PANTHER" id="PTHR33164">
    <property type="entry name" value="TRANSCRIPTIONAL REGULATOR, MARR FAMILY"/>
    <property type="match status" value="1"/>
</dbReference>
<proteinExistence type="predicted"/>
<dbReference type="PRINTS" id="PR00598">
    <property type="entry name" value="HTHMARR"/>
</dbReference>
<keyword evidence="4" id="KW-1185">Reference proteome</keyword>
<reference evidence="4" key="1">
    <citation type="journal article" date="2019" name="Int. J. Syst. Evol. Microbiol.">
        <title>The Global Catalogue of Microorganisms (GCM) 10K type strain sequencing project: providing services to taxonomists for standard genome sequencing and annotation.</title>
        <authorList>
            <consortium name="The Broad Institute Genomics Platform"/>
            <consortium name="The Broad Institute Genome Sequencing Center for Infectious Disease"/>
            <person name="Wu L."/>
            <person name="Ma J."/>
        </authorList>
    </citation>
    <scope>NUCLEOTIDE SEQUENCE [LARGE SCALE GENOMIC DNA]</scope>
    <source>
        <strain evidence="4">CGMCC 4.7396</strain>
    </source>
</reference>
<protein>
    <submittedName>
        <fullName evidence="3">MarR family winged helix-turn-helix transcriptional regulator</fullName>
    </submittedName>
</protein>
<evidence type="ECO:0000259" key="2">
    <source>
        <dbReference type="PROSITE" id="PS50995"/>
    </source>
</evidence>
<feature type="region of interest" description="Disordered" evidence="1">
    <location>
        <begin position="145"/>
        <end position="167"/>
    </location>
</feature>
<feature type="domain" description="HTH marR-type" evidence="2">
    <location>
        <begin position="1"/>
        <end position="144"/>
    </location>
</feature>
<feature type="compositionally biased region" description="Basic residues" evidence="1">
    <location>
        <begin position="148"/>
        <end position="167"/>
    </location>
</feature>
<dbReference type="InterPro" id="IPR036388">
    <property type="entry name" value="WH-like_DNA-bd_sf"/>
</dbReference>
<accession>A0ABV7Q062</accession>
<dbReference type="Gene3D" id="1.10.10.10">
    <property type="entry name" value="Winged helix-like DNA-binding domain superfamily/Winged helix DNA-binding domain"/>
    <property type="match status" value="1"/>
</dbReference>
<gene>
    <name evidence="3" type="ORF">ACFO8M_10625</name>
</gene>
<dbReference type="InterPro" id="IPR036390">
    <property type="entry name" value="WH_DNA-bd_sf"/>
</dbReference>
<evidence type="ECO:0000256" key="1">
    <source>
        <dbReference type="SAM" id="MobiDB-lite"/>
    </source>
</evidence>
<name>A0ABV7Q062_9ACTN</name>
<dbReference type="Proteomes" id="UP001595712">
    <property type="component" value="Unassembled WGS sequence"/>
</dbReference>
<sequence>MADKLEPEQLRTYFALMESVSLLQHEVERHLRSEGDLSYVQFQLLARLAGAQRKLTMTELADGVVLSRSGLTHQAFLLGQAGLVERTADPDDHRSTLVEITEAGLSKFAAVLPGHVQVAKDLLFDQLTQDDVKSLGDMMTRVRDHMRARPPRSAATRKRRTPKALEN</sequence>
<dbReference type="SUPFAM" id="SSF46785">
    <property type="entry name" value="Winged helix' DNA-binding domain"/>
    <property type="match status" value="1"/>
</dbReference>
<evidence type="ECO:0000313" key="3">
    <source>
        <dbReference type="EMBL" id="MFC3492938.1"/>
    </source>
</evidence>
<dbReference type="SMART" id="SM00347">
    <property type="entry name" value="HTH_MARR"/>
    <property type="match status" value="1"/>
</dbReference>
<dbReference type="EMBL" id="JBHRWO010000010">
    <property type="protein sequence ID" value="MFC3492938.1"/>
    <property type="molecule type" value="Genomic_DNA"/>
</dbReference>
<dbReference type="RefSeq" id="WP_387974442.1">
    <property type="nucleotide sequence ID" value="NZ_JBHRWO010000010.1"/>
</dbReference>
<evidence type="ECO:0000313" key="4">
    <source>
        <dbReference type="Proteomes" id="UP001595712"/>
    </source>
</evidence>
<dbReference type="Pfam" id="PF12802">
    <property type="entry name" value="MarR_2"/>
    <property type="match status" value="1"/>
</dbReference>
<organism evidence="3 4">
    <name type="scientific">Glycomyces rhizosphaerae</name>
    <dbReference type="NCBI Taxonomy" id="2054422"/>
    <lineage>
        <taxon>Bacteria</taxon>
        <taxon>Bacillati</taxon>
        <taxon>Actinomycetota</taxon>
        <taxon>Actinomycetes</taxon>
        <taxon>Glycomycetales</taxon>
        <taxon>Glycomycetaceae</taxon>
        <taxon>Glycomyces</taxon>
    </lineage>
</organism>
<dbReference type="InterPro" id="IPR039422">
    <property type="entry name" value="MarR/SlyA-like"/>
</dbReference>
<dbReference type="PANTHER" id="PTHR33164:SF99">
    <property type="entry name" value="MARR FAMILY REGULATORY PROTEIN"/>
    <property type="match status" value="1"/>
</dbReference>
<dbReference type="InterPro" id="IPR000835">
    <property type="entry name" value="HTH_MarR-typ"/>
</dbReference>
<comment type="caution">
    <text evidence="3">The sequence shown here is derived from an EMBL/GenBank/DDBJ whole genome shotgun (WGS) entry which is preliminary data.</text>
</comment>
<dbReference type="PROSITE" id="PS50995">
    <property type="entry name" value="HTH_MARR_2"/>
    <property type="match status" value="1"/>
</dbReference>